<comment type="caution">
    <text evidence="1">The sequence shown here is derived from an EMBL/GenBank/DDBJ whole genome shotgun (WGS) entry which is preliminary data.</text>
</comment>
<sequence>MHFISEVRNKLAFQLLLGTAVTNALVLYKETTHEQIQISEFRLELIKELLDNPIQSSPLSSSKKHKLVCETETTNNRNKRRRCNKCYVNLSKEFGRVHAQKKMQTSKHILCYL</sequence>
<protein>
    <recommendedName>
        <fullName evidence="3">PiggyBac transposable element-derived protein domain-containing protein</fullName>
    </recommendedName>
</protein>
<evidence type="ECO:0000313" key="2">
    <source>
        <dbReference type="Proteomes" id="UP001160148"/>
    </source>
</evidence>
<evidence type="ECO:0008006" key="3">
    <source>
        <dbReference type="Google" id="ProtNLM"/>
    </source>
</evidence>
<gene>
    <name evidence="1" type="ORF">MEUPH1_LOCUS13504</name>
</gene>
<organism evidence="1 2">
    <name type="scientific">Macrosiphum euphorbiae</name>
    <name type="common">potato aphid</name>
    <dbReference type="NCBI Taxonomy" id="13131"/>
    <lineage>
        <taxon>Eukaryota</taxon>
        <taxon>Metazoa</taxon>
        <taxon>Ecdysozoa</taxon>
        <taxon>Arthropoda</taxon>
        <taxon>Hexapoda</taxon>
        <taxon>Insecta</taxon>
        <taxon>Pterygota</taxon>
        <taxon>Neoptera</taxon>
        <taxon>Paraneoptera</taxon>
        <taxon>Hemiptera</taxon>
        <taxon>Sternorrhyncha</taxon>
        <taxon>Aphidomorpha</taxon>
        <taxon>Aphidoidea</taxon>
        <taxon>Aphididae</taxon>
        <taxon>Macrosiphini</taxon>
        <taxon>Macrosiphum</taxon>
    </lineage>
</organism>
<proteinExistence type="predicted"/>
<reference evidence="1 2" key="1">
    <citation type="submission" date="2023-01" db="EMBL/GenBank/DDBJ databases">
        <authorList>
            <person name="Whitehead M."/>
        </authorList>
    </citation>
    <scope>NUCLEOTIDE SEQUENCE [LARGE SCALE GENOMIC DNA]</scope>
</reference>
<dbReference type="EMBL" id="CARXXK010000002">
    <property type="protein sequence ID" value="CAI6357933.1"/>
    <property type="molecule type" value="Genomic_DNA"/>
</dbReference>
<dbReference type="Proteomes" id="UP001160148">
    <property type="component" value="Unassembled WGS sequence"/>
</dbReference>
<dbReference type="AlphaFoldDB" id="A0AAV0WQ28"/>
<evidence type="ECO:0000313" key="1">
    <source>
        <dbReference type="EMBL" id="CAI6357933.1"/>
    </source>
</evidence>
<accession>A0AAV0WQ28</accession>
<keyword evidence="2" id="KW-1185">Reference proteome</keyword>
<name>A0AAV0WQ28_9HEMI</name>